<dbReference type="GO" id="GO:0006491">
    <property type="term" value="P:N-glycan processing"/>
    <property type="evidence" value="ECO:0007669"/>
    <property type="project" value="TreeGrafter"/>
</dbReference>
<gene>
    <name evidence="7" type="ORF">AB1Y20_012675</name>
</gene>
<dbReference type="InterPro" id="IPR028146">
    <property type="entry name" value="PRKCSH_N"/>
</dbReference>
<keyword evidence="2" id="KW-0732">Signal</keyword>
<name>A0AB34IJE7_PRYPA</name>
<dbReference type="InterPro" id="IPR039794">
    <property type="entry name" value="Gtb1-like"/>
</dbReference>
<dbReference type="Pfam" id="PF13015">
    <property type="entry name" value="PRKCSH_1"/>
    <property type="match status" value="1"/>
</dbReference>
<comment type="caution">
    <text evidence="7">The sequence shown here is derived from an EMBL/GenBank/DDBJ whole genome shotgun (WGS) entry which is preliminary data.</text>
</comment>
<dbReference type="PROSITE" id="PS51914">
    <property type="entry name" value="MRH"/>
    <property type="match status" value="1"/>
</dbReference>
<dbReference type="SUPFAM" id="SSF50911">
    <property type="entry name" value="Mannose 6-phosphate receptor domain"/>
    <property type="match status" value="1"/>
</dbReference>
<evidence type="ECO:0000256" key="3">
    <source>
        <dbReference type="ARBA" id="ARBA00022824"/>
    </source>
</evidence>
<feature type="domain" description="MRH" evidence="6">
    <location>
        <begin position="473"/>
        <end position="586"/>
    </location>
</feature>
<keyword evidence="3" id="KW-0256">Endoplasmic reticulum</keyword>
<evidence type="ECO:0000259" key="6">
    <source>
        <dbReference type="PROSITE" id="PS51914"/>
    </source>
</evidence>
<reference evidence="7 8" key="1">
    <citation type="journal article" date="2024" name="Science">
        <title>Giant polyketide synthase enzymes in the biosynthesis of giant marine polyether toxins.</title>
        <authorList>
            <person name="Fallon T.R."/>
            <person name="Shende V.V."/>
            <person name="Wierzbicki I.H."/>
            <person name="Pendleton A.L."/>
            <person name="Watervoot N.F."/>
            <person name="Auber R.P."/>
            <person name="Gonzalez D.J."/>
            <person name="Wisecaver J.H."/>
            <person name="Moore B.S."/>
        </authorList>
    </citation>
    <scope>NUCLEOTIDE SEQUENCE [LARGE SCALE GENOMIC DNA]</scope>
    <source>
        <strain evidence="7 8">12B1</strain>
    </source>
</reference>
<dbReference type="InterPro" id="IPR036607">
    <property type="entry name" value="PRKCSH"/>
</dbReference>
<proteinExistence type="predicted"/>
<dbReference type="Proteomes" id="UP001515480">
    <property type="component" value="Unassembled WGS sequence"/>
</dbReference>
<evidence type="ECO:0000256" key="1">
    <source>
        <dbReference type="ARBA" id="ARBA00022387"/>
    </source>
</evidence>
<evidence type="ECO:0000313" key="7">
    <source>
        <dbReference type="EMBL" id="KAL1499998.1"/>
    </source>
</evidence>
<evidence type="ECO:0000313" key="8">
    <source>
        <dbReference type="Proteomes" id="UP001515480"/>
    </source>
</evidence>
<accession>A0AB34IJE7</accession>
<organism evidence="7 8">
    <name type="scientific">Prymnesium parvum</name>
    <name type="common">Toxic golden alga</name>
    <dbReference type="NCBI Taxonomy" id="97485"/>
    <lineage>
        <taxon>Eukaryota</taxon>
        <taxon>Haptista</taxon>
        <taxon>Haptophyta</taxon>
        <taxon>Prymnesiophyceae</taxon>
        <taxon>Prymnesiales</taxon>
        <taxon>Prymnesiaceae</taxon>
        <taxon>Prymnesium</taxon>
    </lineage>
</organism>
<evidence type="ECO:0000256" key="4">
    <source>
        <dbReference type="ARBA" id="ARBA00023157"/>
    </source>
</evidence>
<dbReference type="Pfam" id="PF12999">
    <property type="entry name" value="PRKCSH-like"/>
    <property type="match status" value="1"/>
</dbReference>
<dbReference type="Gene3D" id="2.70.130.10">
    <property type="entry name" value="Mannose-6-phosphate receptor binding domain"/>
    <property type="match status" value="1"/>
</dbReference>
<evidence type="ECO:0000256" key="2">
    <source>
        <dbReference type="ARBA" id="ARBA00022729"/>
    </source>
</evidence>
<dbReference type="GO" id="GO:0017177">
    <property type="term" value="C:glucosidase II complex"/>
    <property type="evidence" value="ECO:0007669"/>
    <property type="project" value="TreeGrafter"/>
</dbReference>
<keyword evidence="4" id="KW-1015">Disulfide bond</keyword>
<dbReference type="EMBL" id="JBGBPQ010000024">
    <property type="protein sequence ID" value="KAL1499998.1"/>
    <property type="molecule type" value="Genomic_DNA"/>
</dbReference>
<feature type="region of interest" description="Disordered" evidence="5">
    <location>
        <begin position="605"/>
        <end position="648"/>
    </location>
</feature>
<dbReference type="PANTHER" id="PTHR12630">
    <property type="entry name" value="N-LINKED OLIGOSACCHARIDE PROCESSING"/>
    <property type="match status" value="1"/>
</dbReference>
<dbReference type="InterPro" id="IPR009011">
    <property type="entry name" value="Man6P_isomerase_rcpt-bd_dom_sf"/>
</dbReference>
<sequence>MLEWEACGGAAVRLRIRLQQRDSGHARPRRRACVACALLALLGGAACLLLAPHAAIATTLDISPPRLAFLALHARAHAAAATTANHTRRFHAAGCRLAASWAVRQCPAPPTAAARGLGSAVDFAAAAAGEWAAGGLGVDVAAATAAGEWAAGVAGRHAWSLGFAAAVAAEKMALALGTAGHAACAARRHVAAAARRGCPAGVWERRAGQDAPASKSRAALPLQPSFWEPPPVGWTPSRWPPALRGAHPFWDEAVTRGGHSCARAGEAHARRSATPLHHAALNDGTCDCEDGSDEPGTAACAGRGGRFWCAAAGESPSIGEWIEAGLVDDGVCDCCDGSDEAAGLLCASASPACASGQATRLNPPESAASVELLEIVEASVRASRPEAGRVWRSMRENFEQIDRALSTFRSSGRRVSSMEEHQHLTQLQQQHALLQSFLTHGFIDPTTPKGSERWGGDFVPLAAECFEARLCCGPCSRYSSKERYLWRLCPFRWVTQEPEHGGKPTLIGRFAGWATTQLPSLVTPMADVGAPRAVWQHEDGEQCWQGPARSLRVELRCGNESKLAAVEEDGKCRYLMLFYTPAACAVSPEGDVGLEEAITALQREAQEAAQHAGAKQHASGRGTDGARGRGVPVEGKAKKKKKKTARRS</sequence>
<keyword evidence="8" id="KW-1185">Reference proteome</keyword>
<evidence type="ECO:0000256" key="5">
    <source>
        <dbReference type="SAM" id="MobiDB-lite"/>
    </source>
</evidence>
<feature type="compositionally biased region" description="Basic residues" evidence="5">
    <location>
        <begin position="637"/>
        <end position="648"/>
    </location>
</feature>
<dbReference type="InterPro" id="IPR044865">
    <property type="entry name" value="MRH_dom"/>
</dbReference>
<dbReference type="AlphaFoldDB" id="A0AB34IJE7"/>
<dbReference type="PANTHER" id="PTHR12630:SF1">
    <property type="entry name" value="GLUCOSIDASE 2 SUBUNIT BETA"/>
    <property type="match status" value="1"/>
</dbReference>
<protein>
    <recommendedName>
        <fullName evidence="1">Glucosidase 2 subunit beta</fullName>
    </recommendedName>
</protein>